<feature type="chain" id="PRO_5039155262" description="DUF6318 domain-containing protein" evidence="2">
    <location>
        <begin position="18"/>
        <end position="195"/>
    </location>
</feature>
<evidence type="ECO:0000259" key="3">
    <source>
        <dbReference type="Pfam" id="PF19843"/>
    </source>
</evidence>
<gene>
    <name evidence="4" type="ORF">SAMN05660662_2056</name>
</gene>
<feature type="signal peptide" evidence="2">
    <location>
        <begin position="1"/>
        <end position="17"/>
    </location>
</feature>
<feature type="region of interest" description="Disordered" evidence="1">
    <location>
        <begin position="26"/>
        <end position="62"/>
    </location>
</feature>
<feature type="domain" description="DUF6318" evidence="3">
    <location>
        <begin position="56"/>
        <end position="127"/>
    </location>
</feature>
<reference evidence="5" key="1">
    <citation type="submission" date="2016-10" db="EMBL/GenBank/DDBJ databases">
        <authorList>
            <person name="Varghese N."/>
            <person name="Submissions S."/>
        </authorList>
    </citation>
    <scope>NUCLEOTIDE SEQUENCE [LARGE SCALE GENOMIC DNA]</scope>
    <source>
        <strain evidence="5">DSM 44268</strain>
    </source>
</reference>
<dbReference type="STRING" id="1550231.SAMN05660662_2056"/>
<keyword evidence="2" id="KW-0732">Signal</keyword>
<keyword evidence="5" id="KW-1185">Reference proteome</keyword>
<feature type="compositionally biased region" description="Polar residues" evidence="1">
    <location>
        <begin position="30"/>
        <end position="40"/>
    </location>
</feature>
<evidence type="ECO:0000256" key="1">
    <source>
        <dbReference type="SAM" id="MobiDB-lite"/>
    </source>
</evidence>
<evidence type="ECO:0000256" key="2">
    <source>
        <dbReference type="SAM" id="SignalP"/>
    </source>
</evidence>
<dbReference type="AlphaFoldDB" id="A0A1G7KTD9"/>
<organism evidence="4 5">
    <name type="scientific">Blastococcus aurantiacus</name>
    <dbReference type="NCBI Taxonomy" id="1550231"/>
    <lineage>
        <taxon>Bacteria</taxon>
        <taxon>Bacillati</taxon>
        <taxon>Actinomycetota</taxon>
        <taxon>Actinomycetes</taxon>
        <taxon>Geodermatophilales</taxon>
        <taxon>Geodermatophilaceae</taxon>
        <taxon>Blastococcus</taxon>
    </lineage>
</organism>
<dbReference type="Pfam" id="PF19843">
    <property type="entry name" value="DUF6318"/>
    <property type="match status" value="1"/>
</dbReference>
<name>A0A1G7KTD9_9ACTN</name>
<evidence type="ECO:0000313" key="4">
    <source>
        <dbReference type="EMBL" id="SDF40356.1"/>
    </source>
</evidence>
<dbReference type="Proteomes" id="UP000199406">
    <property type="component" value="Unassembled WGS sequence"/>
</dbReference>
<dbReference type="PROSITE" id="PS51257">
    <property type="entry name" value="PROKAR_LIPOPROTEIN"/>
    <property type="match status" value="1"/>
</dbReference>
<dbReference type="InterPro" id="IPR046281">
    <property type="entry name" value="DUF6318"/>
</dbReference>
<evidence type="ECO:0000313" key="5">
    <source>
        <dbReference type="Proteomes" id="UP000199406"/>
    </source>
</evidence>
<protein>
    <recommendedName>
        <fullName evidence="3">DUF6318 domain-containing protein</fullName>
    </recommendedName>
</protein>
<dbReference type="EMBL" id="FNBT01000003">
    <property type="protein sequence ID" value="SDF40356.1"/>
    <property type="molecule type" value="Genomic_DNA"/>
</dbReference>
<sequence length="195" mass="20845">MTRRWALRLSVCLVAGAAALTGCSEKQEANESLPTTSSAEPSEDALPPLGPQDLPMPDEARTQDAAGAEAFVRYYFALLNKSLTDMDPQHLRQFAEDGCDVCERVARETESDAAQGYTYRGGELTVAGEVSVTMTGPAEAQSAFIADQAPMTVLDRTGVPVPGLDFDGEEALSSGTITVWDPSLRSWQLTELTLG</sequence>
<accession>A0A1G7KTD9</accession>
<proteinExistence type="predicted"/>